<evidence type="ECO:0000313" key="3">
    <source>
        <dbReference type="Proteomes" id="UP000046122"/>
    </source>
</evidence>
<gene>
    <name evidence="2" type="ORF">MPL3365_210099</name>
</gene>
<sequence length="108" mass="11852">MSETSAELLALMNGYGLIFETLIRRLCASGLLSQDDIADELDKLAQEIEVGWKDAYAPTTPRLDVSVVRQLSRGLRDVGQPLTTKWGYREDGCSAPPANDDGDPEQEP</sequence>
<dbReference type="AlphaFoldDB" id="A0A090GAE9"/>
<evidence type="ECO:0000256" key="1">
    <source>
        <dbReference type="SAM" id="MobiDB-lite"/>
    </source>
</evidence>
<protein>
    <submittedName>
        <fullName evidence="2">Uncharacterized protein</fullName>
    </submittedName>
</protein>
<name>A0A090GAE9_MESPL</name>
<proteinExistence type="predicted"/>
<feature type="region of interest" description="Disordered" evidence="1">
    <location>
        <begin position="86"/>
        <end position="108"/>
    </location>
</feature>
<organism evidence="2 3">
    <name type="scientific">Mesorhizobium plurifarium</name>
    <dbReference type="NCBI Taxonomy" id="69974"/>
    <lineage>
        <taxon>Bacteria</taxon>
        <taxon>Pseudomonadati</taxon>
        <taxon>Pseudomonadota</taxon>
        <taxon>Alphaproteobacteria</taxon>
        <taxon>Hyphomicrobiales</taxon>
        <taxon>Phyllobacteriaceae</taxon>
        <taxon>Mesorhizobium</taxon>
    </lineage>
</organism>
<accession>A0A090GAE9</accession>
<dbReference type="Proteomes" id="UP000046122">
    <property type="component" value="Unassembled WGS sequence"/>
</dbReference>
<reference evidence="2 3" key="1">
    <citation type="submission" date="2014-08" db="EMBL/GenBank/DDBJ databases">
        <authorList>
            <person name="Moulin Lionel"/>
        </authorList>
    </citation>
    <scope>NUCLEOTIDE SEQUENCE [LARGE SCALE GENOMIC DNA]</scope>
</reference>
<evidence type="ECO:0000313" key="2">
    <source>
        <dbReference type="EMBL" id="CDX55865.1"/>
    </source>
</evidence>
<dbReference type="EMBL" id="CCNE01000014">
    <property type="protein sequence ID" value="CDX55865.1"/>
    <property type="molecule type" value="Genomic_DNA"/>
</dbReference>